<dbReference type="SMART" id="SM00883">
    <property type="entry name" value="Cpn10"/>
    <property type="match status" value="1"/>
</dbReference>
<organism evidence="5 6">
    <name type="scientific">Maioricimonas rarisocia</name>
    <dbReference type="NCBI Taxonomy" id="2528026"/>
    <lineage>
        <taxon>Bacteria</taxon>
        <taxon>Pseudomonadati</taxon>
        <taxon>Planctomycetota</taxon>
        <taxon>Planctomycetia</taxon>
        <taxon>Planctomycetales</taxon>
        <taxon>Planctomycetaceae</taxon>
        <taxon>Maioricimonas</taxon>
    </lineage>
</organism>
<keyword evidence="6" id="KW-1185">Reference proteome</keyword>
<dbReference type="RefSeq" id="WP_145372862.1">
    <property type="nucleotide sequence ID" value="NZ_CP036275.1"/>
</dbReference>
<dbReference type="SUPFAM" id="SSF50129">
    <property type="entry name" value="GroES-like"/>
    <property type="match status" value="1"/>
</dbReference>
<comment type="function">
    <text evidence="3">Together with the chaperonin GroEL, plays an essential role in assisting protein folding. The GroEL-GroES system forms a nano-cage that allows encapsulation of the non-native substrate proteins and provides a physical environment optimized to promote and accelerate protein folding. GroES binds to the apical surface of the GroEL ring, thereby capping the opening of the GroEL channel.</text>
</comment>
<feature type="compositionally biased region" description="Acidic residues" evidence="4">
    <location>
        <begin position="102"/>
        <end position="126"/>
    </location>
</feature>
<evidence type="ECO:0000313" key="6">
    <source>
        <dbReference type="Proteomes" id="UP000320496"/>
    </source>
</evidence>
<dbReference type="GO" id="GO:0044183">
    <property type="term" value="F:protein folding chaperone"/>
    <property type="evidence" value="ECO:0007669"/>
    <property type="project" value="InterPro"/>
</dbReference>
<evidence type="ECO:0000256" key="4">
    <source>
        <dbReference type="SAM" id="MobiDB-lite"/>
    </source>
</evidence>
<sequence>MNEFVEPLGPRILIRKDEGRQQTKGGIVLPDKAEIPTITGRVVEVSAEVENDDEFPVRKYDKVLFHPKNAIPVDLESDNVLFVVPMDDVVAVFRRSPRRDENFDEDEQEGEFDDLGEFSDYDDSGE</sequence>
<dbReference type="GO" id="GO:0005524">
    <property type="term" value="F:ATP binding"/>
    <property type="evidence" value="ECO:0007669"/>
    <property type="project" value="InterPro"/>
</dbReference>
<dbReference type="CDD" id="cd00320">
    <property type="entry name" value="cpn10"/>
    <property type="match status" value="1"/>
</dbReference>
<protein>
    <recommendedName>
        <fullName evidence="3">10 kDa chaperonin</fullName>
    </recommendedName>
</protein>
<evidence type="ECO:0000256" key="3">
    <source>
        <dbReference type="RuleBase" id="RU000535"/>
    </source>
</evidence>
<dbReference type="KEGG" id="mri:Mal4_58190"/>
<name>A0A517ZG58_9PLAN</name>
<gene>
    <name evidence="5" type="primary">groS_3</name>
    <name evidence="5" type="ORF">Mal4_58190</name>
</gene>
<comment type="similarity">
    <text evidence="1 3">Belongs to the GroES chaperonin family.</text>
</comment>
<reference evidence="5 6" key="1">
    <citation type="submission" date="2019-02" db="EMBL/GenBank/DDBJ databases">
        <title>Deep-cultivation of Planctomycetes and their phenomic and genomic characterization uncovers novel biology.</title>
        <authorList>
            <person name="Wiegand S."/>
            <person name="Jogler M."/>
            <person name="Boedeker C."/>
            <person name="Pinto D."/>
            <person name="Vollmers J."/>
            <person name="Rivas-Marin E."/>
            <person name="Kohn T."/>
            <person name="Peeters S.H."/>
            <person name="Heuer A."/>
            <person name="Rast P."/>
            <person name="Oberbeckmann S."/>
            <person name="Bunk B."/>
            <person name="Jeske O."/>
            <person name="Meyerdierks A."/>
            <person name="Storesund J.E."/>
            <person name="Kallscheuer N."/>
            <person name="Luecker S."/>
            <person name="Lage O.M."/>
            <person name="Pohl T."/>
            <person name="Merkel B.J."/>
            <person name="Hornburger P."/>
            <person name="Mueller R.-W."/>
            <person name="Bruemmer F."/>
            <person name="Labrenz M."/>
            <person name="Spormann A.M."/>
            <person name="Op den Camp H."/>
            <person name="Overmann J."/>
            <person name="Amann R."/>
            <person name="Jetten M.S.M."/>
            <person name="Mascher T."/>
            <person name="Medema M.H."/>
            <person name="Devos D.P."/>
            <person name="Kaster A.-K."/>
            <person name="Ovreas L."/>
            <person name="Rohde M."/>
            <person name="Galperin M.Y."/>
            <person name="Jogler C."/>
        </authorList>
    </citation>
    <scope>NUCLEOTIDE SEQUENCE [LARGE SCALE GENOMIC DNA]</scope>
    <source>
        <strain evidence="5 6">Mal4</strain>
    </source>
</reference>
<keyword evidence="2 3" id="KW-0143">Chaperone</keyword>
<dbReference type="OrthoDB" id="281443at2"/>
<comment type="subunit">
    <text evidence="3">Heptamer of 7 subunits arranged in a ring.</text>
</comment>
<evidence type="ECO:0000256" key="2">
    <source>
        <dbReference type="ARBA" id="ARBA00023186"/>
    </source>
</evidence>
<dbReference type="InterPro" id="IPR037124">
    <property type="entry name" value="Chaperonin_GroES_sf"/>
</dbReference>
<feature type="region of interest" description="Disordered" evidence="4">
    <location>
        <begin position="97"/>
        <end position="126"/>
    </location>
</feature>
<evidence type="ECO:0000313" key="5">
    <source>
        <dbReference type="EMBL" id="QDU41451.1"/>
    </source>
</evidence>
<dbReference type="InterPro" id="IPR011032">
    <property type="entry name" value="GroES-like_sf"/>
</dbReference>
<dbReference type="InterPro" id="IPR020818">
    <property type="entry name" value="Chaperonin_GroES"/>
</dbReference>
<proteinExistence type="inferred from homology"/>
<accession>A0A517ZG58</accession>
<dbReference type="Gene3D" id="2.30.33.40">
    <property type="entry name" value="GroES chaperonin"/>
    <property type="match status" value="1"/>
</dbReference>
<dbReference type="Proteomes" id="UP000320496">
    <property type="component" value="Chromosome"/>
</dbReference>
<dbReference type="PRINTS" id="PR00297">
    <property type="entry name" value="CHAPERONIN10"/>
</dbReference>
<dbReference type="EMBL" id="CP036275">
    <property type="protein sequence ID" value="QDU41451.1"/>
    <property type="molecule type" value="Genomic_DNA"/>
</dbReference>
<dbReference type="Pfam" id="PF00166">
    <property type="entry name" value="Cpn10"/>
    <property type="match status" value="1"/>
</dbReference>
<dbReference type="AlphaFoldDB" id="A0A517ZG58"/>
<evidence type="ECO:0000256" key="1">
    <source>
        <dbReference type="ARBA" id="ARBA00006975"/>
    </source>
</evidence>